<name>A0A6A6VCQ1_9PLEO</name>
<dbReference type="AlphaFoldDB" id="A0A6A6VCQ1"/>
<organism evidence="1 2">
    <name type="scientific">Sporormia fimetaria CBS 119925</name>
    <dbReference type="NCBI Taxonomy" id="1340428"/>
    <lineage>
        <taxon>Eukaryota</taxon>
        <taxon>Fungi</taxon>
        <taxon>Dikarya</taxon>
        <taxon>Ascomycota</taxon>
        <taxon>Pezizomycotina</taxon>
        <taxon>Dothideomycetes</taxon>
        <taxon>Pleosporomycetidae</taxon>
        <taxon>Pleosporales</taxon>
        <taxon>Sporormiaceae</taxon>
        <taxon>Sporormia</taxon>
    </lineage>
</organism>
<reference evidence="1" key="1">
    <citation type="journal article" date="2020" name="Stud. Mycol.">
        <title>101 Dothideomycetes genomes: a test case for predicting lifestyles and emergence of pathogens.</title>
        <authorList>
            <person name="Haridas S."/>
            <person name="Albert R."/>
            <person name="Binder M."/>
            <person name="Bloem J."/>
            <person name="Labutti K."/>
            <person name="Salamov A."/>
            <person name="Andreopoulos B."/>
            <person name="Baker S."/>
            <person name="Barry K."/>
            <person name="Bills G."/>
            <person name="Bluhm B."/>
            <person name="Cannon C."/>
            <person name="Castanera R."/>
            <person name="Culley D."/>
            <person name="Daum C."/>
            <person name="Ezra D."/>
            <person name="Gonzalez J."/>
            <person name="Henrissat B."/>
            <person name="Kuo A."/>
            <person name="Liang C."/>
            <person name="Lipzen A."/>
            <person name="Lutzoni F."/>
            <person name="Magnuson J."/>
            <person name="Mondo S."/>
            <person name="Nolan M."/>
            <person name="Ohm R."/>
            <person name="Pangilinan J."/>
            <person name="Park H.-J."/>
            <person name="Ramirez L."/>
            <person name="Alfaro M."/>
            <person name="Sun H."/>
            <person name="Tritt A."/>
            <person name="Yoshinaga Y."/>
            <person name="Zwiers L.-H."/>
            <person name="Turgeon B."/>
            <person name="Goodwin S."/>
            <person name="Spatafora J."/>
            <person name="Crous P."/>
            <person name="Grigoriev I."/>
        </authorList>
    </citation>
    <scope>NUCLEOTIDE SEQUENCE</scope>
    <source>
        <strain evidence="1">CBS 119925</strain>
    </source>
</reference>
<proteinExistence type="predicted"/>
<evidence type="ECO:0000313" key="2">
    <source>
        <dbReference type="Proteomes" id="UP000799440"/>
    </source>
</evidence>
<dbReference type="EMBL" id="MU006569">
    <property type="protein sequence ID" value="KAF2748335.1"/>
    <property type="molecule type" value="Genomic_DNA"/>
</dbReference>
<dbReference type="Proteomes" id="UP000799440">
    <property type="component" value="Unassembled WGS sequence"/>
</dbReference>
<sequence length="72" mass="8084">MEWMYSQKMVVDSAFQRLRVGIVQVLYVRTSLQQSHDYTSLIACPIPLTSSLGFTLSLGTKAKTIRTKSMAV</sequence>
<accession>A0A6A6VCQ1</accession>
<protein>
    <submittedName>
        <fullName evidence="1">Uncharacterized protein</fullName>
    </submittedName>
</protein>
<gene>
    <name evidence="1" type="ORF">M011DRAFT_345136</name>
</gene>
<keyword evidence="2" id="KW-1185">Reference proteome</keyword>
<evidence type="ECO:0000313" key="1">
    <source>
        <dbReference type="EMBL" id="KAF2748335.1"/>
    </source>
</evidence>